<dbReference type="SUPFAM" id="SSF55120">
    <property type="entry name" value="Pseudouridine synthase"/>
    <property type="match status" value="1"/>
</dbReference>
<organism evidence="2 3">
    <name type="scientific">Metschnikowia bicuspidata</name>
    <dbReference type="NCBI Taxonomy" id="27322"/>
    <lineage>
        <taxon>Eukaryota</taxon>
        <taxon>Fungi</taxon>
        <taxon>Dikarya</taxon>
        <taxon>Ascomycota</taxon>
        <taxon>Saccharomycotina</taxon>
        <taxon>Pichiomycetes</taxon>
        <taxon>Metschnikowiaceae</taxon>
        <taxon>Metschnikowia</taxon>
    </lineage>
</organism>
<dbReference type="PANTHER" id="PTHR21600">
    <property type="entry name" value="MITOCHONDRIAL RNA PSEUDOURIDINE SYNTHASE"/>
    <property type="match status" value="1"/>
</dbReference>
<dbReference type="Gene3D" id="3.30.2350.10">
    <property type="entry name" value="Pseudouridine synthase"/>
    <property type="match status" value="1"/>
</dbReference>
<dbReference type="OrthoDB" id="424794at2759"/>
<dbReference type="AlphaFoldDB" id="A0A4P9ZBQ5"/>
<dbReference type="InterPro" id="IPR020103">
    <property type="entry name" value="PsdUridine_synth_cat_dom_sf"/>
</dbReference>
<dbReference type="InterPro" id="IPR006145">
    <property type="entry name" value="PsdUridine_synth_RsuA/RluA"/>
</dbReference>
<name>A0A4P9ZBQ5_9ASCO</name>
<evidence type="ECO:0000313" key="2">
    <source>
        <dbReference type="EMBL" id="RKP30285.1"/>
    </source>
</evidence>
<dbReference type="EMBL" id="ML004462">
    <property type="protein sequence ID" value="RKP30285.1"/>
    <property type="molecule type" value="Genomic_DNA"/>
</dbReference>
<dbReference type="GO" id="GO:0003723">
    <property type="term" value="F:RNA binding"/>
    <property type="evidence" value="ECO:0007669"/>
    <property type="project" value="InterPro"/>
</dbReference>
<feature type="domain" description="Pseudouridine synthase RsuA/RluA-like" evidence="1">
    <location>
        <begin position="137"/>
        <end position="287"/>
    </location>
</feature>
<reference evidence="3" key="1">
    <citation type="journal article" date="2018" name="Nat. Microbiol.">
        <title>Leveraging single-cell genomics to expand the fungal tree of life.</title>
        <authorList>
            <person name="Ahrendt S.R."/>
            <person name="Quandt C.A."/>
            <person name="Ciobanu D."/>
            <person name="Clum A."/>
            <person name="Salamov A."/>
            <person name="Andreopoulos B."/>
            <person name="Cheng J.F."/>
            <person name="Woyke T."/>
            <person name="Pelin A."/>
            <person name="Henrissat B."/>
            <person name="Reynolds N.K."/>
            <person name="Benny G.L."/>
            <person name="Smith M.E."/>
            <person name="James T.Y."/>
            <person name="Grigoriev I.V."/>
        </authorList>
    </citation>
    <scope>NUCLEOTIDE SEQUENCE [LARGE SCALE GENOMIC DNA]</scope>
    <source>
        <strain evidence="3">Baker2002</strain>
    </source>
</reference>
<dbReference type="PANTHER" id="PTHR21600:SF40">
    <property type="entry name" value="PSEUDOURIDYLATE SYNTHASE RPUSD2"/>
    <property type="match status" value="1"/>
</dbReference>
<dbReference type="Proteomes" id="UP000268321">
    <property type="component" value="Unassembled WGS sequence"/>
</dbReference>
<gene>
    <name evidence="2" type="ORF">METBISCDRAFT_16704</name>
</gene>
<evidence type="ECO:0000313" key="3">
    <source>
        <dbReference type="Proteomes" id="UP000268321"/>
    </source>
</evidence>
<accession>A0A4P9ZBQ5</accession>
<protein>
    <submittedName>
        <fullName evidence="2">Pseudouridine synthase</fullName>
    </submittedName>
</protein>
<keyword evidence="3" id="KW-1185">Reference proteome</keyword>
<sequence length="442" mass="48835">MPVYTVTNGIRRVAPYYHLHKPPVKQRWCGRTAPEVLVSELGQNAQAVARGVDAHDVYLTRNNGRSGGPVPLKGPVLYSTPLAPHDAIHNRQHVHEPAITWEPETTVADWPTSTLGGAGQRPRVMACNIAVLYETADIIVACKPAGLPTHPSGTYRYNTLLEIVAHTLGATVWPCHRLDKATLGVVVLAKTKRFCAAMMDVFRLKTLLRKTYLARVMGRFLHGDCVFQCPLISANSSGAGYLNVPAHVSTESCTQFRCVAYLDNSNESIMECRPMSGKMHQIRIHLALLGHPITNDAYYNGTDALSRAKNDIERMLYAGVFSDFPGFARPRRIGEDVESYPLLILLLTYVTEEIQTKLKALAFCRKTRDLGLVTGRCGECLLPLYAETSDHGIYLHALSLEWLQNAPVPDLHTGIVFAFSFVSGCPKWYPADSRSSPSVDLL</sequence>
<dbReference type="GO" id="GO:0000455">
    <property type="term" value="P:enzyme-directed rRNA pseudouridine synthesis"/>
    <property type="evidence" value="ECO:0007669"/>
    <property type="project" value="TreeGrafter"/>
</dbReference>
<proteinExistence type="predicted"/>
<evidence type="ECO:0000259" key="1">
    <source>
        <dbReference type="Pfam" id="PF00849"/>
    </source>
</evidence>
<dbReference type="Pfam" id="PF00849">
    <property type="entry name" value="PseudoU_synth_2"/>
    <property type="match status" value="1"/>
</dbReference>
<dbReference type="InterPro" id="IPR050188">
    <property type="entry name" value="RluA_PseudoU_synthase"/>
</dbReference>
<dbReference type="GO" id="GO:0009982">
    <property type="term" value="F:pseudouridine synthase activity"/>
    <property type="evidence" value="ECO:0007669"/>
    <property type="project" value="InterPro"/>
</dbReference>